<dbReference type="EMBL" id="JWZX01002559">
    <property type="protein sequence ID" value="KOO28520.1"/>
    <property type="molecule type" value="Genomic_DNA"/>
</dbReference>
<sequence length="303" mass="32494">MASEVVLPSAGKGEFPRLQDTLAQVEGLLARAAAGVAPDSADSDALAAHFEAKQLIQEMSERAGVFEKRAREPDPDKRIYGPKMAQKAELDEEVRLASERATVERAAAIARPLGSGSGDASFQRLEAADTVDALGRRKLIADLSLTQSLELLEGSCECAEFASALQALHLLCANIVARPEEALFRKVRLLNASFQQTVARYPGGVEALLALGFEESETLEGDEEAVCYVLEEPNLEEDIERWGRWYDGIKAHQAELLGRMEAHGVRALPVAAKGTGWAEGMAAPAPARPADNLTLHGQRGGGI</sequence>
<dbReference type="SMART" id="SM00580">
    <property type="entry name" value="PUG"/>
    <property type="match status" value="1"/>
</dbReference>
<dbReference type="PANTHER" id="PTHR23153">
    <property type="entry name" value="UBX-RELATED"/>
    <property type="match status" value="1"/>
</dbReference>
<keyword evidence="3" id="KW-1185">Reference proteome</keyword>
<dbReference type="OrthoDB" id="336240at2759"/>
<organism evidence="2 3">
    <name type="scientific">Chrysochromulina tobinii</name>
    <dbReference type="NCBI Taxonomy" id="1460289"/>
    <lineage>
        <taxon>Eukaryota</taxon>
        <taxon>Haptista</taxon>
        <taxon>Haptophyta</taxon>
        <taxon>Prymnesiophyceae</taxon>
        <taxon>Prymnesiales</taxon>
        <taxon>Chrysochromulinaceae</taxon>
        <taxon>Chrysochromulina</taxon>
    </lineage>
</organism>
<dbReference type="Gene3D" id="1.20.58.2190">
    <property type="match status" value="1"/>
</dbReference>
<dbReference type="InterPro" id="IPR018997">
    <property type="entry name" value="PUB_domain"/>
</dbReference>
<proteinExistence type="predicted"/>
<feature type="domain" description="PUB" evidence="1">
    <location>
        <begin position="160"/>
        <end position="236"/>
    </location>
</feature>
<dbReference type="AlphaFoldDB" id="A0A0M0JPV6"/>
<dbReference type="Proteomes" id="UP000037460">
    <property type="component" value="Unassembled WGS sequence"/>
</dbReference>
<evidence type="ECO:0000259" key="1">
    <source>
        <dbReference type="Pfam" id="PF09409"/>
    </source>
</evidence>
<dbReference type="GO" id="GO:0005737">
    <property type="term" value="C:cytoplasm"/>
    <property type="evidence" value="ECO:0007669"/>
    <property type="project" value="TreeGrafter"/>
</dbReference>
<accession>A0A0M0JPV6</accession>
<dbReference type="CDD" id="cd09212">
    <property type="entry name" value="PUB"/>
    <property type="match status" value="1"/>
</dbReference>
<dbReference type="PANTHER" id="PTHR23153:SF38">
    <property type="entry name" value="UBX DOMAIN-CONTAINING PROTEIN 6"/>
    <property type="match status" value="1"/>
</dbReference>
<reference evidence="3" key="1">
    <citation type="journal article" date="2015" name="PLoS Genet.">
        <title>Genome Sequence and Transcriptome Analyses of Chrysochromulina tobin: Metabolic Tools for Enhanced Algal Fitness in the Prominent Order Prymnesiales (Haptophyceae).</title>
        <authorList>
            <person name="Hovde B.T."/>
            <person name="Deodato C.R."/>
            <person name="Hunsperger H.M."/>
            <person name="Ryken S.A."/>
            <person name="Yost W."/>
            <person name="Jha R.K."/>
            <person name="Patterson J."/>
            <person name="Monnat R.J. Jr."/>
            <person name="Barlow S.B."/>
            <person name="Starkenburg S.R."/>
            <person name="Cattolico R.A."/>
        </authorList>
    </citation>
    <scope>NUCLEOTIDE SEQUENCE</scope>
    <source>
        <strain evidence="3">CCMP291</strain>
    </source>
</reference>
<comment type="caution">
    <text evidence="2">The sequence shown here is derived from an EMBL/GenBank/DDBJ whole genome shotgun (WGS) entry which is preliminary data.</text>
</comment>
<protein>
    <recommendedName>
        <fullName evidence="1">PUB domain-containing protein</fullName>
    </recommendedName>
</protein>
<name>A0A0M0JPV6_9EUKA</name>
<evidence type="ECO:0000313" key="3">
    <source>
        <dbReference type="Proteomes" id="UP000037460"/>
    </source>
</evidence>
<dbReference type="SUPFAM" id="SSF143503">
    <property type="entry name" value="PUG domain-like"/>
    <property type="match status" value="1"/>
</dbReference>
<evidence type="ECO:0000313" key="2">
    <source>
        <dbReference type="EMBL" id="KOO28520.1"/>
    </source>
</evidence>
<dbReference type="InterPro" id="IPR036339">
    <property type="entry name" value="PUB-like_dom_sf"/>
</dbReference>
<gene>
    <name evidence="2" type="ORF">Ctob_003362</name>
</gene>
<dbReference type="Pfam" id="PF09409">
    <property type="entry name" value="PUB"/>
    <property type="match status" value="1"/>
</dbReference>